<dbReference type="EC" id="6.1.1.1" evidence="1 10"/>
<dbReference type="PANTHER" id="PTHR11766:SF0">
    <property type="entry name" value="TYROSINE--TRNA LIGASE, MITOCHONDRIAL"/>
    <property type="match status" value="1"/>
</dbReference>
<dbReference type="Gene3D" id="3.10.290.10">
    <property type="entry name" value="RNA-binding S4 domain"/>
    <property type="match status" value="1"/>
</dbReference>
<dbReference type="NCBIfam" id="TIGR00234">
    <property type="entry name" value="tyrS"/>
    <property type="match status" value="1"/>
</dbReference>
<accession>A0A9P5TAT3</accession>
<dbReference type="Proteomes" id="UP000759537">
    <property type="component" value="Unassembled WGS sequence"/>
</dbReference>
<evidence type="ECO:0000256" key="6">
    <source>
        <dbReference type="ARBA" id="ARBA00023146"/>
    </source>
</evidence>
<evidence type="ECO:0000313" key="12">
    <source>
        <dbReference type="Proteomes" id="UP000759537"/>
    </source>
</evidence>
<evidence type="ECO:0000256" key="3">
    <source>
        <dbReference type="ARBA" id="ARBA00022741"/>
    </source>
</evidence>
<evidence type="ECO:0000256" key="8">
    <source>
        <dbReference type="ARBA" id="ARBA00048248"/>
    </source>
</evidence>
<sequence length="470" mass="51662">MLVLHRVFRCVTPKRSYARRGLATGAGLLGELTSRGFISQITKPEQLQSFLQDQSRVVYSGIDPTADSLHVGHILPMMCLVHFQLHGHKVIPLIGGATALIGDPSGRSTERPHMDEVATQKNMLNLSASVKRFFERASDYVGKRMPSPSASYAPPLVMNNIEWFKNLGVLEFMRVVGTAARVNSMIARESVQSRLNSQQGISFSEFSYQLLQAYDFLVLHKTTGCTIQIGGSDQWGNIIAGLELIGRTCGTSDGASENAERAYGITTPLLTTSSGAKFGKSAGNAIWLNEELTTAYDFYQFFIKTSDADVGRYLKLFTLLPLEQIQQVLEDHSKRPEERIAQALLADEVTELVHTREGVKRAKLITRVLFDTNVTMLNAEEVLGALAGDRRLFTISADEMHGTTVQKLTVNHGVTKSASAAKSLVAMRGLYLNGQTVDAHRTVQPSDLIDGRLIIVRAGRDKHAVFALRA</sequence>
<dbReference type="InterPro" id="IPR036986">
    <property type="entry name" value="S4_RNA-bd_sf"/>
</dbReference>
<keyword evidence="4 10" id="KW-0067">ATP-binding</keyword>
<dbReference type="InterPro" id="IPR001412">
    <property type="entry name" value="aa-tRNA-synth_I_CS"/>
</dbReference>
<dbReference type="SUPFAM" id="SSF52374">
    <property type="entry name" value="Nucleotidylyl transferase"/>
    <property type="match status" value="1"/>
</dbReference>
<dbReference type="GO" id="GO:0005829">
    <property type="term" value="C:cytosol"/>
    <property type="evidence" value="ECO:0007669"/>
    <property type="project" value="TreeGrafter"/>
</dbReference>
<dbReference type="InterPro" id="IPR024088">
    <property type="entry name" value="Tyr-tRNA-ligase_bac-type"/>
</dbReference>
<reference evidence="11" key="2">
    <citation type="journal article" date="2020" name="Nat. Commun.">
        <title>Large-scale genome sequencing of mycorrhizal fungi provides insights into the early evolution of symbiotic traits.</title>
        <authorList>
            <person name="Miyauchi S."/>
            <person name="Kiss E."/>
            <person name="Kuo A."/>
            <person name="Drula E."/>
            <person name="Kohler A."/>
            <person name="Sanchez-Garcia M."/>
            <person name="Morin E."/>
            <person name="Andreopoulos B."/>
            <person name="Barry K.W."/>
            <person name="Bonito G."/>
            <person name="Buee M."/>
            <person name="Carver A."/>
            <person name="Chen C."/>
            <person name="Cichocki N."/>
            <person name="Clum A."/>
            <person name="Culley D."/>
            <person name="Crous P.W."/>
            <person name="Fauchery L."/>
            <person name="Girlanda M."/>
            <person name="Hayes R.D."/>
            <person name="Keri Z."/>
            <person name="LaButti K."/>
            <person name="Lipzen A."/>
            <person name="Lombard V."/>
            <person name="Magnuson J."/>
            <person name="Maillard F."/>
            <person name="Murat C."/>
            <person name="Nolan M."/>
            <person name="Ohm R.A."/>
            <person name="Pangilinan J."/>
            <person name="Pereira M.F."/>
            <person name="Perotto S."/>
            <person name="Peter M."/>
            <person name="Pfister S."/>
            <person name="Riley R."/>
            <person name="Sitrit Y."/>
            <person name="Stielow J.B."/>
            <person name="Szollosi G."/>
            <person name="Zifcakova L."/>
            <person name="Stursova M."/>
            <person name="Spatafora J.W."/>
            <person name="Tedersoo L."/>
            <person name="Vaario L.M."/>
            <person name="Yamada A."/>
            <person name="Yan M."/>
            <person name="Wang P."/>
            <person name="Xu J."/>
            <person name="Bruns T."/>
            <person name="Baldrian P."/>
            <person name="Vilgalys R."/>
            <person name="Dunand C."/>
            <person name="Henrissat B."/>
            <person name="Grigoriev I.V."/>
            <person name="Hibbett D."/>
            <person name="Nagy L.G."/>
            <person name="Martin F.M."/>
        </authorList>
    </citation>
    <scope>NUCLEOTIDE SEQUENCE</scope>
    <source>
        <strain evidence="11">Prilba</strain>
    </source>
</reference>
<dbReference type="EMBL" id="WHVB01000005">
    <property type="protein sequence ID" value="KAF8482662.1"/>
    <property type="molecule type" value="Genomic_DNA"/>
</dbReference>
<protein>
    <recommendedName>
        <fullName evidence="1 10">Tyrosine--tRNA ligase</fullName>
        <ecNumber evidence="1 10">6.1.1.1</ecNumber>
    </recommendedName>
    <alternativeName>
        <fullName evidence="7 10">Tyrosyl-tRNA synthetase</fullName>
    </alternativeName>
</protein>
<evidence type="ECO:0000313" key="11">
    <source>
        <dbReference type="EMBL" id="KAF8482662.1"/>
    </source>
</evidence>
<dbReference type="CDD" id="cd00805">
    <property type="entry name" value="TyrRS_core"/>
    <property type="match status" value="1"/>
</dbReference>
<proteinExistence type="inferred from homology"/>
<dbReference type="OrthoDB" id="337870at2759"/>
<dbReference type="HAMAP" id="MF_02006">
    <property type="entry name" value="Tyr_tRNA_synth_type1"/>
    <property type="match status" value="1"/>
</dbReference>
<dbReference type="PROSITE" id="PS00178">
    <property type="entry name" value="AA_TRNA_LIGASE_I"/>
    <property type="match status" value="1"/>
</dbReference>
<gene>
    <name evidence="11" type="ORF">DFH94DRAFT_728830</name>
</gene>
<keyword evidence="2 10" id="KW-0436">Ligase</keyword>
<keyword evidence="5 10" id="KW-0648">Protein biosynthesis</keyword>
<evidence type="ECO:0000256" key="5">
    <source>
        <dbReference type="ARBA" id="ARBA00022917"/>
    </source>
</evidence>
<name>A0A9P5TAT3_9AGAM</name>
<evidence type="ECO:0000256" key="7">
    <source>
        <dbReference type="ARBA" id="ARBA00033323"/>
    </source>
</evidence>
<dbReference type="InterPro" id="IPR014729">
    <property type="entry name" value="Rossmann-like_a/b/a_fold"/>
</dbReference>
<dbReference type="AlphaFoldDB" id="A0A9P5TAT3"/>
<dbReference type="SUPFAM" id="SSF55174">
    <property type="entry name" value="Alpha-L RNA-binding motif"/>
    <property type="match status" value="1"/>
</dbReference>
<comment type="similarity">
    <text evidence="10">Belongs to the class-I aminoacyl-tRNA synthetase family.</text>
</comment>
<keyword evidence="9" id="KW-0694">RNA-binding</keyword>
<comment type="caution">
    <text evidence="11">The sequence shown here is derived from an EMBL/GenBank/DDBJ whole genome shotgun (WGS) entry which is preliminary data.</text>
</comment>
<dbReference type="PANTHER" id="PTHR11766">
    <property type="entry name" value="TYROSYL-TRNA SYNTHETASE"/>
    <property type="match status" value="1"/>
</dbReference>
<dbReference type="Gene3D" id="1.10.240.10">
    <property type="entry name" value="Tyrosyl-Transfer RNA Synthetase"/>
    <property type="match status" value="1"/>
</dbReference>
<keyword evidence="3 10" id="KW-0547">Nucleotide-binding</keyword>
<dbReference type="PRINTS" id="PR01040">
    <property type="entry name" value="TRNASYNTHTYR"/>
</dbReference>
<evidence type="ECO:0000256" key="4">
    <source>
        <dbReference type="ARBA" id="ARBA00022840"/>
    </source>
</evidence>
<dbReference type="GO" id="GO:0004831">
    <property type="term" value="F:tyrosine-tRNA ligase activity"/>
    <property type="evidence" value="ECO:0007669"/>
    <property type="project" value="UniProtKB-EC"/>
</dbReference>
<comment type="catalytic activity">
    <reaction evidence="8 10">
        <text>tRNA(Tyr) + L-tyrosine + ATP = L-tyrosyl-tRNA(Tyr) + AMP + diphosphate + H(+)</text>
        <dbReference type="Rhea" id="RHEA:10220"/>
        <dbReference type="Rhea" id="RHEA-COMP:9706"/>
        <dbReference type="Rhea" id="RHEA-COMP:9707"/>
        <dbReference type="ChEBI" id="CHEBI:15378"/>
        <dbReference type="ChEBI" id="CHEBI:30616"/>
        <dbReference type="ChEBI" id="CHEBI:33019"/>
        <dbReference type="ChEBI" id="CHEBI:58315"/>
        <dbReference type="ChEBI" id="CHEBI:78442"/>
        <dbReference type="ChEBI" id="CHEBI:78536"/>
        <dbReference type="ChEBI" id="CHEBI:456215"/>
        <dbReference type="EC" id="6.1.1.1"/>
    </reaction>
</comment>
<dbReference type="GO" id="GO:0005739">
    <property type="term" value="C:mitochondrion"/>
    <property type="evidence" value="ECO:0007669"/>
    <property type="project" value="TreeGrafter"/>
</dbReference>
<evidence type="ECO:0000256" key="1">
    <source>
        <dbReference type="ARBA" id="ARBA00013160"/>
    </source>
</evidence>
<reference evidence="11" key="1">
    <citation type="submission" date="2019-10" db="EMBL/GenBank/DDBJ databases">
        <authorList>
            <consortium name="DOE Joint Genome Institute"/>
            <person name="Kuo A."/>
            <person name="Miyauchi S."/>
            <person name="Kiss E."/>
            <person name="Drula E."/>
            <person name="Kohler A."/>
            <person name="Sanchez-Garcia M."/>
            <person name="Andreopoulos B."/>
            <person name="Barry K.W."/>
            <person name="Bonito G."/>
            <person name="Buee M."/>
            <person name="Carver A."/>
            <person name="Chen C."/>
            <person name="Cichocki N."/>
            <person name="Clum A."/>
            <person name="Culley D."/>
            <person name="Crous P.W."/>
            <person name="Fauchery L."/>
            <person name="Girlanda M."/>
            <person name="Hayes R."/>
            <person name="Keri Z."/>
            <person name="LaButti K."/>
            <person name="Lipzen A."/>
            <person name="Lombard V."/>
            <person name="Magnuson J."/>
            <person name="Maillard F."/>
            <person name="Morin E."/>
            <person name="Murat C."/>
            <person name="Nolan M."/>
            <person name="Ohm R."/>
            <person name="Pangilinan J."/>
            <person name="Pereira M."/>
            <person name="Perotto S."/>
            <person name="Peter M."/>
            <person name="Riley R."/>
            <person name="Sitrit Y."/>
            <person name="Stielow B."/>
            <person name="Szollosi G."/>
            <person name="Zifcakova L."/>
            <person name="Stursova M."/>
            <person name="Spatafora J.W."/>
            <person name="Tedersoo L."/>
            <person name="Vaario L.-M."/>
            <person name="Yamada A."/>
            <person name="Yan M."/>
            <person name="Wang P."/>
            <person name="Xu J."/>
            <person name="Bruns T."/>
            <person name="Baldrian P."/>
            <person name="Vilgalys R."/>
            <person name="Henrissat B."/>
            <person name="Grigoriev I.V."/>
            <person name="Hibbett D."/>
            <person name="Nagy L.G."/>
            <person name="Martin F.M."/>
        </authorList>
    </citation>
    <scope>NUCLEOTIDE SEQUENCE</scope>
    <source>
        <strain evidence="11">Prilba</strain>
    </source>
</reference>
<dbReference type="InterPro" id="IPR002307">
    <property type="entry name" value="Tyr-tRNA-ligase"/>
</dbReference>
<dbReference type="GO" id="GO:0005524">
    <property type="term" value="F:ATP binding"/>
    <property type="evidence" value="ECO:0007669"/>
    <property type="project" value="UniProtKB-KW"/>
</dbReference>
<dbReference type="FunFam" id="1.10.240.10:FF:000001">
    <property type="entry name" value="Tyrosine--tRNA ligase"/>
    <property type="match status" value="1"/>
</dbReference>
<evidence type="ECO:0000256" key="9">
    <source>
        <dbReference type="PROSITE-ProRule" id="PRU00182"/>
    </source>
</evidence>
<evidence type="ECO:0000256" key="10">
    <source>
        <dbReference type="RuleBase" id="RU361234"/>
    </source>
</evidence>
<dbReference type="InterPro" id="IPR002305">
    <property type="entry name" value="aa-tRNA-synth_Ic"/>
</dbReference>
<keyword evidence="12" id="KW-1185">Reference proteome</keyword>
<organism evidence="11 12">
    <name type="scientific">Russula ochroleuca</name>
    <dbReference type="NCBI Taxonomy" id="152965"/>
    <lineage>
        <taxon>Eukaryota</taxon>
        <taxon>Fungi</taxon>
        <taxon>Dikarya</taxon>
        <taxon>Basidiomycota</taxon>
        <taxon>Agaricomycotina</taxon>
        <taxon>Agaricomycetes</taxon>
        <taxon>Russulales</taxon>
        <taxon>Russulaceae</taxon>
        <taxon>Russula</taxon>
    </lineage>
</organism>
<dbReference type="GO" id="GO:0006437">
    <property type="term" value="P:tyrosyl-tRNA aminoacylation"/>
    <property type="evidence" value="ECO:0007669"/>
    <property type="project" value="InterPro"/>
</dbReference>
<dbReference type="Gene3D" id="3.40.50.620">
    <property type="entry name" value="HUPs"/>
    <property type="match status" value="1"/>
</dbReference>
<dbReference type="InterPro" id="IPR024107">
    <property type="entry name" value="Tyr-tRNA-ligase_bac_1"/>
</dbReference>
<keyword evidence="6 10" id="KW-0030">Aminoacyl-tRNA synthetase</keyword>
<dbReference type="GO" id="GO:0003723">
    <property type="term" value="F:RNA binding"/>
    <property type="evidence" value="ECO:0007669"/>
    <property type="project" value="UniProtKB-KW"/>
</dbReference>
<dbReference type="PROSITE" id="PS50889">
    <property type="entry name" value="S4"/>
    <property type="match status" value="1"/>
</dbReference>
<evidence type="ECO:0000256" key="2">
    <source>
        <dbReference type="ARBA" id="ARBA00022598"/>
    </source>
</evidence>
<dbReference type="Pfam" id="PF00579">
    <property type="entry name" value="tRNA-synt_1b"/>
    <property type="match status" value="1"/>
</dbReference>